<reference evidence="1 2" key="1">
    <citation type="submission" date="2014-03" db="EMBL/GenBank/DDBJ databases">
        <authorList>
            <person name="Urmite Genomes U."/>
        </authorList>
    </citation>
    <scope>NUCLEOTIDE SEQUENCE [LARGE SCALE GENOMIC DNA]</scope>
    <source>
        <strain evidence="1 2">Vm-5</strain>
    </source>
</reference>
<comment type="caution">
    <text evidence="1">The sequence shown here is derived from an EMBL/GenBank/DDBJ whole genome shotgun (WGS) entry which is preliminary data.</text>
</comment>
<evidence type="ECO:0008006" key="3">
    <source>
        <dbReference type="Google" id="ProtNLM"/>
    </source>
</evidence>
<proteinExistence type="predicted"/>
<dbReference type="OrthoDB" id="2968867at2"/>
<protein>
    <recommendedName>
        <fullName evidence="3">YtzH-like protein</fullName>
    </recommendedName>
</protein>
<dbReference type="STRING" id="1462526.BN990_01566"/>
<reference evidence="2" key="2">
    <citation type="submission" date="2014-05" db="EMBL/GenBank/DDBJ databases">
        <title>Draft genome sequence of Virgibacillus massiliensis Vm-5.</title>
        <authorList>
            <person name="Khelaifia S."/>
            <person name="Croce O."/>
            <person name="Lagier J.C."/>
            <person name="Raoult D."/>
        </authorList>
    </citation>
    <scope>NUCLEOTIDE SEQUENCE [LARGE SCALE GENOMIC DNA]</scope>
    <source>
        <strain evidence="2">Vm-5</strain>
    </source>
</reference>
<dbReference type="Pfam" id="PF14165">
    <property type="entry name" value="YtzH"/>
    <property type="match status" value="1"/>
</dbReference>
<dbReference type="Proteomes" id="UP000028875">
    <property type="component" value="Unassembled WGS sequence"/>
</dbReference>
<accession>A0A024QAF6</accession>
<evidence type="ECO:0000313" key="2">
    <source>
        <dbReference type="Proteomes" id="UP000028875"/>
    </source>
</evidence>
<evidence type="ECO:0000313" key="1">
    <source>
        <dbReference type="EMBL" id="CDQ39272.1"/>
    </source>
</evidence>
<dbReference type="EMBL" id="CCDP010000001">
    <property type="protein sequence ID" value="CDQ39272.1"/>
    <property type="molecule type" value="Genomic_DNA"/>
</dbReference>
<dbReference type="eggNOG" id="ENOG5032YZY">
    <property type="taxonomic scope" value="Bacteria"/>
</dbReference>
<organism evidence="1 2">
    <name type="scientific">Virgibacillus massiliensis</name>
    <dbReference type="NCBI Taxonomy" id="1462526"/>
    <lineage>
        <taxon>Bacteria</taxon>
        <taxon>Bacillati</taxon>
        <taxon>Bacillota</taxon>
        <taxon>Bacilli</taxon>
        <taxon>Bacillales</taxon>
        <taxon>Bacillaceae</taxon>
        <taxon>Virgibacillus</taxon>
    </lineage>
</organism>
<sequence>MTLNTNNQLTLLIDLLDEQKGECCGHVSEYQQISRLVQSLMNNNNVTDQELLRILPEIYSYGKDGEIVENIEDHITANDQNLASWLHALHQTSER</sequence>
<name>A0A024QAF6_9BACI</name>
<dbReference type="InterPro" id="IPR025547">
    <property type="entry name" value="YtzH"/>
</dbReference>
<keyword evidence="2" id="KW-1185">Reference proteome</keyword>
<gene>
    <name evidence="1" type="ORF">BN990_01566</name>
</gene>
<dbReference type="AlphaFoldDB" id="A0A024QAF6"/>
<dbReference type="RefSeq" id="WP_021290815.1">
    <property type="nucleotide sequence ID" value="NZ_BNER01000002.1"/>
</dbReference>